<dbReference type="EMBL" id="SOIJ01000239">
    <property type="protein sequence ID" value="TET92173.1"/>
    <property type="molecule type" value="Genomic_DNA"/>
</dbReference>
<dbReference type="NCBIfam" id="TIGR00233">
    <property type="entry name" value="trpS"/>
    <property type="match status" value="1"/>
</dbReference>
<reference evidence="11 12" key="1">
    <citation type="submission" date="2019-03" db="EMBL/GenBank/DDBJ databases">
        <title>Metabolic potential of uncultured bacteria and archaea associated with petroleum seepage in deep-sea sediments.</title>
        <authorList>
            <person name="Dong X."/>
            <person name="Hubert C."/>
        </authorList>
    </citation>
    <scope>NUCLEOTIDE SEQUENCE [LARGE SCALE GENOMIC DNA]</scope>
    <source>
        <strain evidence="11">E29_bin28</strain>
    </source>
</reference>
<evidence type="ECO:0000256" key="1">
    <source>
        <dbReference type="ARBA" id="ARBA00005594"/>
    </source>
</evidence>
<feature type="non-terminal residue" evidence="11">
    <location>
        <position position="347"/>
    </location>
</feature>
<dbReference type="Gene3D" id="1.10.240.10">
    <property type="entry name" value="Tyrosyl-Transfer RNA Synthetase"/>
    <property type="match status" value="1"/>
</dbReference>
<dbReference type="Proteomes" id="UP000316925">
    <property type="component" value="Unassembled WGS sequence"/>
</dbReference>
<dbReference type="FunFam" id="1.10.240.10:FF:000005">
    <property type="entry name" value="Tryptophan--tRNA ligase"/>
    <property type="match status" value="1"/>
</dbReference>
<dbReference type="SUPFAM" id="SSF52374">
    <property type="entry name" value="Nucleotidylyl transferase"/>
    <property type="match status" value="1"/>
</dbReference>
<keyword evidence="4 10" id="KW-0547">Nucleotide-binding</keyword>
<evidence type="ECO:0000256" key="5">
    <source>
        <dbReference type="ARBA" id="ARBA00022840"/>
    </source>
</evidence>
<dbReference type="GO" id="GO:0006436">
    <property type="term" value="P:tryptophanyl-tRNA aminoacylation"/>
    <property type="evidence" value="ECO:0007669"/>
    <property type="project" value="UniProtKB-UniRule"/>
</dbReference>
<comment type="similarity">
    <text evidence="1 10">Belongs to the class-I aminoacyl-tRNA synthetase family.</text>
</comment>
<dbReference type="Gene3D" id="3.40.50.620">
    <property type="entry name" value="HUPs"/>
    <property type="match status" value="1"/>
</dbReference>
<dbReference type="Pfam" id="PF00579">
    <property type="entry name" value="tRNA-synt_1b"/>
    <property type="match status" value="1"/>
</dbReference>
<dbReference type="InterPro" id="IPR002306">
    <property type="entry name" value="Trp-tRNA-ligase"/>
</dbReference>
<dbReference type="PRINTS" id="PR01039">
    <property type="entry name" value="TRNASYNTHTRP"/>
</dbReference>
<dbReference type="InterPro" id="IPR050203">
    <property type="entry name" value="Trp-tRNA_synthetase"/>
</dbReference>
<keyword evidence="5 10" id="KW-0067">ATP-binding</keyword>
<dbReference type="InterPro" id="IPR014729">
    <property type="entry name" value="Rossmann-like_a/b/a_fold"/>
</dbReference>
<dbReference type="CDD" id="cd00806">
    <property type="entry name" value="TrpRS_core"/>
    <property type="match status" value="1"/>
</dbReference>
<gene>
    <name evidence="11" type="primary">trpS</name>
    <name evidence="11" type="ORF">E3J33_04250</name>
</gene>
<evidence type="ECO:0000313" key="12">
    <source>
        <dbReference type="Proteomes" id="UP000316925"/>
    </source>
</evidence>
<dbReference type="EC" id="6.1.1.2" evidence="2 9"/>
<proteinExistence type="inferred from homology"/>
<dbReference type="GO" id="GO:0004830">
    <property type="term" value="F:tryptophan-tRNA ligase activity"/>
    <property type="evidence" value="ECO:0007669"/>
    <property type="project" value="UniProtKB-UniRule"/>
</dbReference>
<dbReference type="GO" id="GO:0005829">
    <property type="term" value="C:cytosol"/>
    <property type="evidence" value="ECO:0007669"/>
    <property type="project" value="TreeGrafter"/>
</dbReference>
<evidence type="ECO:0000256" key="3">
    <source>
        <dbReference type="ARBA" id="ARBA00022598"/>
    </source>
</evidence>
<evidence type="ECO:0000256" key="7">
    <source>
        <dbReference type="ARBA" id="ARBA00023146"/>
    </source>
</evidence>
<evidence type="ECO:0000256" key="2">
    <source>
        <dbReference type="ARBA" id="ARBA00013161"/>
    </source>
</evidence>
<name>A0A523YKR9_UNCAE</name>
<evidence type="ECO:0000313" key="11">
    <source>
        <dbReference type="EMBL" id="TET92173.1"/>
    </source>
</evidence>
<evidence type="ECO:0000256" key="10">
    <source>
        <dbReference type="RuleBase" id="RU363036"/>
    </source>
</evidence>
<sequence length="347" mass="39865">MGRKRSPVRIRSPRPTTRHLLNKQRILSGMRPTGRLHLGNYLGALSNWVKLQDEYECFFMIADWHALTDRTDTKGIKQDIKDVLIDWLCAGLDPEKSTLFVQSHVPEHAELYLLLSMLTPISWLERCPTYKEKLEMGQENNYGLLGYPVLQAADILVYKANKVPVGEDQVAHLELSREIARRFNHLYGRVFPEPTPLLSETVKILGLDGKKKMGKSYNNYISLSEPPKVIEEKIQGMFTDPKKIYLGDPGHPQKCNVYSYHQIFGNFLGKPLEQIFKDCQEGSLACTTCKKNLARILINYLAPFRQKRKELEKEKESLDKILKKGKETASQVTTSTLREVKKTMQML</sequence>
<evidence type="ECO:0000256" key="6">
    <source>
        <dbReference type="ARBA" id="ARBA00022917"/>
    </source>
</evidence>
<protein>
    <recommendedName>
        <fullName evidence="2 9">Tryptophan--tRNA ligase</fullName>
        <ecNumber evidence="2 9">6.1.1.2</ecNumber>
    </recommendedName>
</protein>
<dbReference type="PANTHER" id="PTHR43766">
    <property type="entry name" value="TRYPTOPHAN--TRNA LIGASE, MITOCHONDRIAL"/>
    <property type="match status" value="1"/>
</dbReference>
<dbReference type="GO" id="GO:0005524">
    <property type="term" value="F:ATP binding"/>
    <property type="evidence" value="ECO:0007669"/>
    <property type="project" value="UniProtKB-KW"/>
</dbReference>
<dbReference type="InterPro" id="IPR001412">
    <property type="entry name" value="aa-tRNA-synth_I_CS"/>
</dbReference>
<keyword evidence="6 10" id="KW-0648">Protein biosynthesis</keyword>
<dbReference type="PANTHER" id="PTHR43766:SF1">
    <property type="entry name" value="TRYPTOPHAN--TRNA LIGASE, MITOCHONDRIAL"/>
    <property type="match status" value="1"/>
</dbReference>
<evidence type="ECO:0000256" key="8">
    <source>
        <dbReference type="ARBA" id="ARBA00049929"/>
    </source>
</evidence>
<comment type="caution">
    <text evidence="11">The sequence shown here is derived from an EMBL/GenBank/DDBJ whole genome shotgun (WGS) entry which is preliminary data.</text>
</comment>
<accession>A0A523YKR9</accession>
<organism evidence="11 12">
    <name type="scientific">Aerophobetes bacterium</name>
    <dbReference type="NCBI Taxonomy" id="2030807"/>
    <lineage>
        <taxon>Bacteria</taxon>
        <taxon>Candidatus Aerophobota</taxon>
    </lineage>
</organism>
<dbReference type="InterPro" id="IPR024109">
    <property type="entry name" value="Trp-tRNA-ligase_bac-type"/>
</dbReference>
<evidence type="ECO:0000256" key="4">
    <source>
        <dbReference type="ARBA" id="ARBA00022741"/>
    </source>
</evidence>
<dbReference type="PROSITE" id="PS00178">
    <property type="entry name" value="AA_TRNA_LIGASE_I"/>
    <property type="match status" value="1"/>
</dbReference>
<keyword evidence="3 10" id="KW-0436">Ligase</keyword>
<keyword evidence="7 10" id="KW-0030">Aminoacyl-tRNA synthetase</keyword>
<dbReference type="AlphaFoldDB" id="A0A523YKR9"/>
<dbReference type="HAMAP" id="MF_00140_B">
    <property type="entry name" value="Trp_tRNA_synth_B"/>
    <property type="match status" value="1"/>
</dbReference>
<dbReference type="InterPro" id="IPR002305">
    <property type="entry name" value="aa-tRNA-synth_Ic"/>
</dbReference>
<comment type="catalytic activity">
    <reaction evidence="8">
        <text>tRNA(Trp) + L-tryptophan + ATP = L-tryptophyl-tRNA(Trp) + AMP + diphosphate + H(+)</text>
        <dbReference type="Rhea" id="RHEA:24080"/>
        <dbReference type="Rhea" id="RHEA-COMP:9671"/>
        <dbReference type="Rhea" id="RHEA-COMP:9705"/>
        <dbReference type="ChEBI" id="CHEBI:15378"/>
        <dbReference type="ChEBI" id="CHEBI:30616"/>
        <dbReference type="ChEBI" id="CHEBI:33019"/>
        <dbReference type="ChEBI" id="CHEBI:57912"/>
        <dbReference type="ChEBI" id="CHEBI:78442"/>
        <dbReference type="ChEBI" id="CHEBI:78535"/>
        <dbReference type="ChEBI" id="CHEBI:456215"/>
        <dbReference type="EC" id="6.1.1.2"/>
    </reaction>
</comment>
<evidence type="ECO:0000256" key="9">
    <source>
        <dbReference type="NCBIfam" id="TIGR00233"/>
    </source>
</evidence>